<dbReference type="SUPFAM" id="SSF52833">
    <property type="entry name" value="Thioredoxin-like"/>
    <property type="match status" value="1"/>
</dbReference>
<dbReference type="InterPro" id="IPR040079">
    <property type="entry name" value="Glutathione_S-Trfase"/>
</dbReference>
<dbReference type="GO" id="GO:0004601">
    <property type="term" value="F:peroxidase activity"/>
    <property type="evidence" value="ECO:0007669"/>
    <property type="project" value="UniProtKB-ARBA"/>
</dbReference>
<dbReference type="SUPFAM" id="SSF47616">
    <property type="entry name" value="GST C-terminal domain-like"/>
    <property type="match status" value="1"/>
</dbReference>
<evidence type="ECO:0000259" key="5">
    <source>
        <dbReference type="PROSITE" id="PS50404"/>
    </source>
</evidence>
<dbReference type="SFLD" id="SFLDG01150">
    <property type="entry name" value="Main.1:_Beta-like"/>
    <property type="match status" value="1"/>
</dbReference>
<evidence type="ECO:0000256" key="3">
    <source>
        <dbReference type="ARBA" id="ARBA00047960"/>
    </source>
</evidence>
<dbReference type="PANTHER" id="PTHR44051">
    <property type="entry name" value="GLUTATHIONE S-TRANSFERASE-RELATED"/>
    <property type="match status" value="1"/>
</dbReference>
<comment type="catalytic activity">
    <reaction evidence="3">
        <text>RX + glutathione = an S-substituted glutathione + a halide anion + H(+)</text>
        <dbReference type="Rhea" id="RHEA:16437"/>
        <dbReference type="ChEBI" id="CHEBI:15378"/>
        <dbReference type="ChEBI" id="CHEBI:16042"/>
        <dbReference type="ChEBI" id="CHEBI:17792"/>
        <dbReference type="ChEBI" id="CHEBI:57925"/>
        <dbReference type="ChEBI" id="CHEBI:90779"/>
        <dbReference type="EC" id="2.5.1.18"/>
    </reaction>
</comment>
<dbReference type="KEGG" id="achi:CDG60_01450"/>
<dbReference type="CDD" id="cd03046">
    <property type="entry name" value="GST_N_GTT1_like"/>
    <property type="match status" value="1"/>
</dbReference>
<dbReference type="InterPro" id="IPR036282">
    <property type="entry name" value="Glutathione-S-Trfase_C_sf"/>
</dbReference>
<dbReference type="RefSeq" id="WP_087512999.1">
    <property type="nucleotide sequence ID" value="NZ_CP032134.1"/>
</dbReference>
<dbReference type="Gene3D" id="1.20.1050.10">
    <property type="match status" value="1"/>
</dbReference>
<dbReference type="SFLD" id="SFLDS00019">
    <property type="entry name" value="Glutathione_Transferase_(cytos"/>
    <property type="match status" value="1"/>
</dbReference>
<dbReference type="InterPro" id="IPR004046">
    <property type="entry name" value="GST_C"/>
</dbReference>
<dbReference type="EMBL" id="CP032134">
    <property type="protein sequence ID" value="AXY55389.1"/>
    <property type="molecule type" value="Genomic_DNA"/>
</dbReference>
<evidence type="ECO:0000256" key="2">
    <source>
        <dbReference type="ARBA" id="ARBA00022679"/>
    </source>
</evidence>
<dbReference type="Pfam" id="PF02798">
    <property type="entry name" value="GST_N"/>
    <property type="match status" value="1"/>
</dbReference>
<dbReference type="PANTHER" id="PTHR44051:SF9">
    <property type="entry name" value="GLUTATHIONE S-TRANSFERASE 1"/>
    <property type="match status" value="1"/>
</dbReference>
<reference evidence="8" key="1">
    <citation type="submission" date="2018-09" db="EMBL/GenBank/DDBJ databases">
        <title>The complete genome of Acinetobacter sp. strain WCHAc010005.</title>
        <authorList>
            <person name="Hu Y."/>
            <person name="Long H."/>
            <person name="Feng Y."/>
            <person name="Zong Z."/>
        </authorList>
    </citation>
    <scope>NUCLEOTIDE SEQUENCE [LARGE SCALE GENOMIC DNA]</scope>
    <source>
        <strain evidence="8">WCHAc010005</strain>
    </source>
</reference>
<keyword evidence="2 7" id="KW-0808">Transferase</keyword>
<feature type="domain" description="GST C-terminal" evidence="6">
    <location>
        <begin position="86"/>
        <end position="219"/>
    </location>
</feature>
<dbReference type="InterPro" id="IPR036249">
    <property type="entry name" value="Thioredoxin-like_sf"/>
</dbReference>
<gene>
    <name evidence="7" type="ORF">CDG60_01450</name>
</gene>
<dbReference type="CDD" id="cd03189">
    <property type="entry name" value="GST_C_GTT1_like"/>
    <property type="match status" value="1"/>
</dbReference>
<dbReference type="Gene3D" id="3.40.30.10">
    <property type="entry name" value="Glutaredoxin"/>
    <property type="match status" value="1"/>
</dbReference>
<sequence>MITLHHLEQSRSLRIIWALEELGVEYQIKHYQRLPTFAAPPELKQVHPLGKSPVLTDDDLTIAESAVILEYLQSTYDKDHQFKPQNPADAMQYSYWMHYAEGSLMPYLVMTLVMSNVPKHVPFIIRPVAKKITEGVRGGFINPRLKEHIVFLEDYFSRHTFAAGDQFSFADIQMSFPVIAMQERFQGKYTHLKAYSDRIRQFPGFQKAQKLSGYSFDIS</sequence>
<evidence type="ECO:0000256" key="1">
    <source>
        <dbReference type="ARBA" id="ARBA00012452"/>
    </source>
</evidence>
<dbReference type="SFLD" id="SFLDG00358">
    <property type="entry name" value="Main_(cytGST)"/>
    <property type="match status" value="1"/>
</dbReference>
<dbReference type="FunFam" id="3.40.30.10:FF:000156">
    <property type="entry name" value="Glutathione S-transferase 1"/>
    <property type="match status" value="1"/>
</dbReference>
<comment type="similarity">
    <text evidence="4">Belongs to the GST superfamily.</text>
</comment>
<dbReference type="InterPro" id="IPR010987">
    <property type="entry name" value="Glutathione-S-Trfase_C-like"/>
</dbReference>
<name>A0A3B7LY54_9GAMM</name>
<evidence type="ECO:0000313" key="7">
    <source>
        <dbReference type="EMBL" id="AXY55389.1"/>
    </source>
</evidence>
<dbReference type="PROSITE" id="PS50405">
    <property type="entry name" value="GST_CTER"/>
    <property type="match status" value="1"/>
</dbReference>
<accession>A0A3B7LY54</accession>
<dbReference type="PROSITE" id="PS50404">
    <property type="entry name" value="GST_NTER"/>
    <property type="match status" value="1"/>
</dbReference>
<dbReference type="GO" id="GO:0005737">
    <property type="term" value="C:cytoplasm"/>
    <property type="evidence" value="ECO:0007669"/>
    <property type="project" value="UniProtKB-ARBA"/>
</dbReference>
<evidence type="ECO:0000256" key="4">
    <source>
        <dbReference type="RuleBase" id="RU003494"/>
    </source>
</evidence>
<proteinExistence type="inferred from homology"/>
<evidence type="ECO:0000259" key="6">
    <source>
        <dbReference type="PROSITE" id="PS50405"/>
    </source>
</evidence>
<protein>
    <recommendedName>
        <fullName evidence="1">glutathione transferase</fullName>
        <ecNumber evidence="1">2.5.1.18</ecNumber>
    </recommendedName>
</protein>
<dbReference type="GO" id="GO:0004364">
    <property type="term" value="F:glutathione transferase activity"/>
    <property type="evidence" value="ECO:0007669"/>
    <property type="project" value="UniProtKB-EC"/>
</dbReference>
<dbReference type="InterPro" id="IPR004045">
    <property type="entry name" value="Glutathione_S-Trfase_N"/>
</dbReference>
<dbReference type="Pfam" id="PF00043">
    <property type="entry name" value="GST_C"/>
    <property type="match status" value="1"/>
</dbReference>
<evidence type="ECO:0000313" key="8">
    <source>
        <dbReference type="Proteomes" id="UP000263753"/>
    </source>
</evidence>
<dbReference type="EC" id="2.5.1.18" evidence="1"/>
<feature type="domain" description="GST N-terminal" evidence="5">
    <location>
        <begin position="1"/>
        <end position="80"/>
    </location>
</feature>
<dbReference type="AlphaFoldDB" id="A0A3B7LY54"/>
<organism evidence="7 8">
    <name type="scientific">Acinetobacter chinensis</name>
    <dbReference type="NCBI Taxonomy" id="2004650"/>
    <lineage>
        <taxon>Bacteria</taxon>
        <taxon>Pseudomonadati</taxon>
        <taxon>Pseudomonadota</taxon>
        <taxon>Gammaproteobacteria</taxon>
        <taxon>Moraxellales</taxon>
        <taxon>Moraxellaceae</taxon>
        <taxon>Acinetobacter</taxon>
    </lineage>
</organism>
<dbReference type="Proteomes" id="UP000263753">
    <property type="component" value="Chromosome"/>
</dbReference>